<dbReference type="GO" id="GO:0019305">
    <property type="term" value="P:dTDP-rhamnose biosynthetic process"/>
    <property type="evidence" value="ECO:0007669"/>
    <property type="project" value="TreeGrafter"/>
</dbReference>
<dbReference type="InterPro" id="IPR011051">
    <property type="entry name" value="RmlC_Cupin_sf"/>
</dbReference>
<dbReference type="EMBL" id="JACIED010000005">
    <property type="protein sequence ID" value="MBB4009350.1"/>
    <property type="molecule type" value="Genomic_DNA"/>
</dbReference>
<evidence type="ECO:0000313" key="11">
    <source>
        <dbReference type="EMBL" id="OLP51091.1"/>
    </source>
</evidence>
<accession>A0A1Q9A969</accession>
<evidence type="ECO:0000313" key="13">
    <source>
        <dbReference type="Proteomes" id="UP000544107"/>
    </source>
</evidence>
<evidence type="ECO:0000313" key="12">
    <source>
        <dbReference type="Proteomes" id="UP000185598"/>
    </source>
</evidence>
<dbReference type="STRING" id="887144.BJF91_07705"/>
<sequence>MSARFQAEHTAIAGLTLLTRSRLGDERGFLSRLFCGEELAAFGWPGPVLQVNETGTALKGTVRGMHFQHAPFAEWKLVTCVQGRILDVAVDLRQGSPTLLRHVAVELSADNCRSLLIPPGFAHGFQALSDDVRMIYTHSAPYRAEAEGGLNPEDPRLAIAWPLPVERLSARDQAHPLVTSEFEGLIV</sequence>
<evidence type="ECO:0000256" key="9">
    <source>
        <dbReference type="PIRSR" id="PIRSR600888-3"/>
    </source>
</evidence>
<dbReference type="RefSeq" id="WP_075613795.1">
    <property type="nucleotide sequence ID" value="NZ_JACIED010000005.1"/>
</dbReference>
<dbReference type="Proteomes" id="UP000185598">
    <property type="component" value="Unassembled WGS sequence"/>
</dbReference>
<evidence type="ECO:0000256" key="3">
    <source>
        <dbReference type="ARBA" id="ARBA00012098"/>
    </source>
</evidence>
<comment type="function">
    <text evidence="2">Catalyzes the epimerization of the C3' and C5'positions of dTDP-6-deoxy-D-xylo-4-hexulose, forming dTDP-6-deoxy-L-lyxo-4-hexulose.</text>
</comment>
<reference evidence="11 12" key="1">
    <citation type="submission" date="2016-09" db="EMBL/GenBank/DDBJ databases">
        <title>Rhizobium oryziradicis sp. nov., isolated from the root of rice.</title>
        <authorList>
            <person name="Zhao J."/>
            <person name="Zhang X."/>
        </authorList>
    </citation>
    <scope>NUCLEOTIDE SEQUENCE [LARGE SCALE GENOMIC DNA]</scope>
    <source>
        <strain evidence="11 12">14971</strain>
    </source>
</reference>
<evidence type="ECO:0000256" key="7">
    <source>
        <dbReference type="ARBA" id="ARBA00033311"/>
    </source>
</evidence>
<dbReference type="Pfam" id="PF00908">
    <property type="entry name" value="dTDP_sugar_isom"/>
    <property type="match status" value="1"/>
</dbReference>
<evidence type="ECO:0000256" key="2">
    <source>
        <dbReference type="ARBA" id="ARBA00001997"/>
    </source>
</evidence>
<dbReference type="GO" id="GO:0000271">
    <property type="term" value="P:polysaccharide biosynthetic process"/>
    <property type="evidence" value="ECO:0007669"/>
    <property type="project" value="TreeGrafter"/>
</dbReference>
<dbReference type="PANTHER" id="PTHR21047:SF2">
    <property type="entry name" value="THYMIDINE DIPHOSPHO-4-KETO-RHAMNOSE 3,5-EPIMERASE"/>
    <property type="match status" value="1"/>
</dbReference>
<dbReference type="InterPro" id="IPR000888">
    <property type="entry name" value="RmlC-like"/>
</dbReference>
<gene>
    <name evidence="11" type="ORF">BJF91_07705</name>
    <name evidence="10" type="ORF">GGQ71_003638</name>
</gene>
<protein>
    <recommendedName>
        <fullName evidence="4">dTDP-4-dehydrorhamnose 3,5-epimerase</fullName>
        <ecNumber evidence="3">5.1.3.13</ecNumber>
    </recommendedName>
    <alternativeName>
        <fullName evidence="6">Thymidine diphospho-4-keto-rhamnose 3,5-epimerase</fullName>
    </alternativeName>
    <alternativeName>
        <fullName evidence="5">dTDP-4-keto-6-deoxyglucose 3,5-epimerase</fullName>
    </alternativeName>
    <alternativeName>
        <fullName evidence="7">dTDP-6-deoxy-D-xylo-4-hexulose 3,5-epimerase</fullName>
    </alternativeName>
</protein>
<reference evidence="10 13" key="2">
    <citation type="submission" date="2020-08" db="EMBL/GenBank/DDBJ databases">
        <title>Genomic Encyclopedia of Type Strains, Phase IV (KMG-IV): sequencing the most valuable type-strain genomes for metagenomic binning, comparative biology and taxonomic classification.</title>
        <authorList>
            <person name="Goeker M."/>
        </authorList>
    </citation>
    <scope>NUCLEOTIDE SEQUENCE [LARGE SCALE GENOMIC DNA]</scope>
    <source>
        <strain evidence="10 13">DSM 100021</strain>
    </source>
</reference>
<dbReference type="SUPFAM" id="SSF51182">
    <property type="entry name" value="RmlC-like cupins"/>
    <property type="match status" value="1"/>
</dbReference>
<dbReference type="PANTHER" id="PTHR21047">
    <property type="entry name" value="DTDP-6-DEOXY-D-GLUCOSE-3,5 EPIMERASE"/>
    <property type="match status" value="1"/>
</dbReference>
<dbReference type="Proteomes" id="UP000544107">
    <property type="component" value="Unassembled WGS sequence"/>
</dbReference>
<dbReference type="GO" id="GO:0005829">
    <property type="term" value="C:cytosol"/>
    <property type="evidence" value="ECO:0007669"/>
    <property type="project" value="TreeGrafter"/>
</dbReference>
<evidence type="ECO:0000256" key="5">
    <source>
        <dbReference type="ARBA" id="ARBA00029758"/>
    </source>
</evidence>
<feature type="active site" description="Proton donor" evidence="8">
    <location>
        <position position="136"/>
    </location>
</feature>
<evidence type="ECO:0000256" key="8">
    <source>
        <dbReference type="PIRSR" id="PIRSR600888-1"/>
    </source>
</evidence>
<dbReference type="GO" id="GO:0008830">
    <property type="term" value="F:dTDP-4-dehydrorhamnose 3,5-epimerase activity"/>
    <property type="evidence" value="ECO:0007669"/>
    <property type="project" value="UniProtKB-EC"/>
</dbReference>
<dbReference type="EC" id="5.1.3.13" evidence="3"/>
<keyword evidence="10" id="KW-0413">Isomerase</keyword>
<dbReference type="OrthoDB" id="9800680at2"/>
<organism evidence="11 12">
    <name type="scientific">Allorhizobium taibaishanense</name>
    <dbReference type="NCBI Taxonomy" id="887144"/>
    <lineage>
        <taxon>Bacteria</taxon>
        <taxon>Pseudomonadati</taxon>
        <taxon>Pseudomonadota</taxon>
        <taxon>Alphaproteobacteria</taxon>
        <taxon>Hyphomicrobiales</taxon>
        <taxon>Rhizobiaceae</taxon>
        <taxon>Rhizobium/Agrobacterium group</taxon>
        <taxon>Allorhizobium</taxon>
    </lineage>
</organism>
<name>A0A1Q9A969_9HYPH</name>
<keyword evidence="12" id="KW-1185">Reference proteome</keyword>
<evidence type="ECO:0000313" key="10">
    <source>
        <dbReference type="EMBL" id="MBB4009350.1"/>
    </source>
</evidence>
<dbReference type="EMBL" id="MKIN01000020">
    <property type="protein sequence ID" value="OLP51091.1"/>
    <property type="molecule type" value="Genomic_DNA"/>
</dbReference>
<dbReference type="AlphaFoldDB" id="A0A1Q9A969"/>
<feature type="active site" description="Proton acceptor" evidence="8">
    <location>
        <position position="66"/>
    </location>
</feature>
<evidence type="ECO:0000256" key="4">
    <source>
        <dbReference type="ARBA" id="ARBA00019595"/>
    </source>
</evidence>
<dbReference type="InterPro" id="IPR014710">
    <property type="entry name" value="RmlC-like_jellyroll"/>
</dbReference>
<feature type="site" description="Participates in a stacking interaction with the thymidine ring of dTDP-4-oxo-6-deoxyglucose" evidence="9">
    <location>
        <position position="142"/>
    </location>
</feature>
<comment type="caution">
    <text evidence="11">The sequence shown here is derived from an EMBL/GenBank/DDBJ whole genome shotgun (WGS) entry which is preliminary data.</text>
</comment>
<dbReference type="CDD" id="cd00438">
    <property type="entry name" value="cupin_RmlC"/>
    <property type="match status" value="1"/>
</dbReference>
<evidence type="ECO:0000256" key="1">
    <source>
        <dbReference type="ARBA" id="ARBA00001298"/>
    </source>
</evidence>
<dbReference type="Gene3D" id="2.60.120.10">
    <property type="entry name" value="Jelly Rolls"/>
    <property type="match status" value="1"/>
</dbReference>
<proteinExistence type="predicted"/>
<evidence type="ECO:0000256" key="6">
    <source>
        <dbReference type="ARBA" id="ARBA00031424"/>
    </source>
</evidence>
<comment type="catalytic activity">
    <reaction evidence="1">
        <text>dTDP-4-dehydro-6-deoxy-alpha-D-glucose = dTDP-4-dehydro-beta-L-rhamnose</text>
        <dbReference type="Rhea" id="RHEA:16969"/>
        <dbReference type="ChEBI" id="CHEBI:57649"/>
        <dbReference type="ChEBI" id="CHEBI:62830"/>
        <dbReference type="EC" id="5.1.3.13"/>
    </reaction>
</comment>